<protein>
    <submittedName>
        <fullName evidence="2">Uncharacterized protein</fullName>
    </submittedName>
</protein>
<evidence type="ECO:0000313" key="2">
    <source>
        <dbReference type="EMBL" id="APW58835.1"/>
    </source>
</evidence>
<accession>A0A1U7CIR9</accession>
<dbReference type="AlphaFoldDB" id="A0A1U7CIR9"/>
<evidence type="ECO:0000256" key="1">
    <source>
        <dbReference type="SAM" id="MobiDB-lite"/>
    </source>
</evidence>
<dbReference type="Proteomes" id="UP000186309">
    <property type="component" value="Chromosome"/>
</dbReference>
<gene>
    <name evidence="2" type="ORF">BSF38_00241</name>
</gene>
<organism evidence="2 3">
    <name type="scientific">Paludisphaera borealis</name>
    <dbReference type="NCBI Taxonomy" id="1387353"/>
    <lineage>
        <taxon>Bacteria</taxon>
        <taxon>Pseudomonadati</taxon>
        <taxon>Planctomycetota</taxon>
        <taxon>Planctomycetia</taxon>
        <taxon>Isosphaerales</taxon>
        <taxon>Isosphaeraceae</taxon>
        <taxon>Paludisphaera</taxon>
    </lineage>
</organism>
<sequence length="148" mass="15580">MKSLCRELLGPLGKGACFALLAAFLLAPRPVLAGCNDHVRSAGPHPWRSAQLDVLLRGDLSADMTTSDDPASGRQRPPTCSGPSCSNNVPVPLSSGVQPDFGPHRGESLLPPVPVLPPSASQAFLAFDEPLDATFPTSRVFHPPRPIV</sequence>
<name>A0A1U7CIR9_9BACT</name>
<dbReference type="KEGG" id="pbor:BSF38_00241"/>
<dbReference type="RefSeq" id="WP_076343097.1">
    <property type="nucleotide sequence ID" value="NZ_CP019082.1"/>
</dbReference>
<dbReference type="EMBL" id="CP019082">
    <property type="protein sequence ID" value="APW58835.1"/>
    <property type="molecule type" value="Genomic_DNA"/>
</dbReference>
<reference evidence="3" key="1">
    <citation type="submission" date="2016-12" db="EMBL/GenBank/DDBJ databases">
        <title>Comparative genomics of four Isosphaeraceae planctomycetes: a common pool of plasmids and glycoside hydrolase genes.</title>
        <authorList>
            <person name="Ivanova A."/>
        </authorList>
    </citation>
    <scope>NUCLEOTIDE SEQUENCE [LARGE SCALE GENOMIC DNA]</scope>
    <source>
        <strain evidence="3">PX4</strain>
    </source>
</reference>
<feature type="region of interest" description="Disordered" evidence="1">
    <location>
        <begin position="59"/>
        <end position="103"/>
    </location>
</feature>
<evidence type="ECO:0000313" key="3">
    <source>
        <dbReference type="Proteomes" id="UP000186309"/>
    </source>
</evidence>
<keyword evidence="3" id="KW-1185">Reference proteome</keyword>
<proteinExistence type="predicted"/>